<evidence type="ECO:0000259" key="2">
    <source>
        <dbReference type="PROSITE" id="PS50090"/>
    </source>
</evidence>
<evidence type="ECO:0000259" key="3">
    <source>
        <dbReference type="PROSITE" id="PS51293"/>
    </source>
</evidence>
<accession>A0A7S0PLI0</accession>
<protein>
    <recommendedName>
        <fullName evidence="5">SANT domain-containing protein</fullName>
    </recommendedName>
</protein>
<dbReference type="Pfam" id="PF15963">
    <property type="entry name" value="Myb_DNA-bind_7"/>
    <property type="match status" value="1"/>
</dbReference>
<feature type="compositionally biased region" description="Low complexity" evidence="1">
    <location>
        <begin position="115"/>
        <end position="129"/>
    </location>
</feature>
<feature type="domain" description="SANT" evidence="3">
    <location>
        <begin position="380"/>
        <end position="428"/>
    </location>
</feature>
<dbReference type="PROSITE" id="PS50090">
    <property type="entry name" value="MYB_LIKE"/>
    <property type="match status" value="1"/>
</dbReference>
<dbReference type="SUPFAM" id="SSF46689">
    <property type="entry name" value="Homeodomain-like"/>
    <property type="match status" value="1"/>
</dbReference>
<dbReference type="Gene3D" id="1.10.10.60">
    <property type="entry name" value="Homeodomain-like"/>
    <property type="match status" value="1"/>
</dbReference>
<dbReference type="PROSITE" id="PS51293">
    <property type="entry name" value="SANT"/>
    <property type="match status" value="1"/>
</dbReference>
<evidence type="ECO:0008006" key="5">
    <source>
        <dbReference type="Google" id="ProtNLM"/>
    </source>
</evidence>
<feature type="compositionally biased region" description="Low complexity" evidence="1">
    <location>
        <begin position="528"/>
        <end position="541"/>
    </location>
</feature>
<reference evidence="4" key="1">
    <citation type="submission" date="2021-01" db="EMBL/GenBank/DDBJ databases">
        <authorList>
            <person name="Corre E."/>
            <person name="Pelletier E."/>
            <person name="Niang G."/>
            <person name="Scheremetjew M."/>
            <person name="Finn R."/>
            <person name="Kale V."/>
            <person name="Holt S."/>
            <person name="Cochrane G."/>
            <person name="Meng A."/>
            <person name="Brown T."/>
            <person name="Cohen L."/>
        </authorList>
    </citation>
    <scope>NUCLEOTIDE SEQUENCE</scope>
    <source>
        <strain evidence="4">Clade-D-RCC2572</strain>
    </source>
</reference>
<dbReference type="EMBL" id="HBEW01002275">
    <property type="protein sequence ID" value="CAD8578688.1"/>
    <property type="molecule type" value="Transcribed_RNA"/>
</dbReference>
<feature type="region of interest" description="Disordered" evidence="1">
    <location>
        <begin position="1"/>
        <end position="166"/>
    </location>
</feature>
<dbReference type="InterPro" id="IPR017884">
    <property type="entry name" value="SANT_dom"/>
</dbReference>
<dbReference type="InterPro" id="IPR001005">
    <property type="entry name" value="SANT/Myb"/>
</dbReference>
<feature type="compositionally biased region" description="Low complexity" evidence="1">
    <location>
        <begin position="498"/>
        <end position="521"/>
    </location>
</feature>
<organism evidence="4">
    <name type="scientific">Ostreococcus mediterraneus</name>
    <dbReference type="NCBI Taxonomy" id="1486918"/>
    <lineage>
        <taxon>Eukaryota</taxon>
        <taxon>Viridiplantae</taxon>
        <taxon>Chlorophyta</taxon>
        <taxon>Mamiellophyceae</taxon>
        <taxon>Mamiellales</taxon>
        <taxon>Bathycoccaceae</taxon>
        <taxon>Ostreococcus</taxon>
    </lineage>
</organism>
<dbReference type="GO" id="GO:0001156">
    <property type="term" value="F:TFIIIC-class transcription factor complex binding"/>
    <property type="evidence" value="ECO:0007669"/>
    <property type="project" value="TreeGrafter"/>
</dbReference>
<feature type="compositionally biased region" description="Low complexity" evidence="1">
    <location>
        <begin position="19"/>
        <end position="41"/>
    </location>
</feature>
<dbReference type="AlphaFoldDB" id="A0A7S0PLI0"/>
<dbReference type="PANTHER" id="PTHR22929:SF0">
    <property type="entry name" value="TRANSCRIPTION FACTOR TFIIIB COMPONENT B'' HOMOLOG"/>
    <property type="match status" value="1"/>
</dbReference>
<feature type="compositionally biased region" description="Polar residues" evidence="1">
    <location>
        <begin position="70"/>
        <end position="83"/>
    </location>
</feature>
<proteinExistence type="predicted"/>
<dbReference type="GO" id="GO:0070898">
    <property type="term" value="P:RNA polymerase III preinitiation complex assembly"/>
    <property type="evidence" value="ECO:0007669"/>
    <property type="project" value="TreeGrafter"/>
</dbReference>
<dbReference type="GO" id="GO:0000126">
    <property type="term" value="C:transcription factor TFIIIB complex"/>
    <property type="evidence" value="ECO:0007669"/>
    <property type="project" value="TreeGrafter"/>
</dbReference>
<dbReference type="SMART" id="SM00717">
    <property type="entry name" value="SANT"/>
    <property type="match status" value="1"/>
</dbReference>
<evidence type="ECO:0000313" key="4">
    <source>
        <dbReference type="EMBL" id="CAD8578688.1"/>
    </source>
</evidence>
<feature type="region of interest" description="Disordered" evidence="1">
    <location>
        <begin position="474"/>
        <end position="541"/>
    </location>
</feature>
<dbReference type="InterPro" id="IPR009057">
    <property type="entry name" value="Homeodomain-like_sf"/>
</dbReference>
<dbReference type="InterPro" id="IPR039467">
    <property type="entry name" value="TFIIIB_B''_Myb"/>
</dbReference>
<dbReference type="CDD" id="cd00167">
    <property type="entry name" value="SANT"/>
    <property type="match status" value="1"/>
</dbReference>
<name>A0A7S0PLI0_9CHLO</name>
<sequence length="541" mass="56373">MAERASGASTPGRGDESPGAGAVGAERGRVGSTTPTATTPTDRVQVRRESAFAPNVNSPRGKARGKAVVATTTTQSEAATPSASAKEAKPALTSRLGRTVAEHSGAGQDRKKSRLSLSASNAASAGSRLRTARASQGDGTPAKSTLAGRVSTPLGSRTPAPSRAAKQMVPAVVRLETKLTPPQPVLSPLALPAGGVPDPGSPGAMALVAAPPPLVVPAHRWVRSAGSTRGGRVGEGSRRDALEASTSFADDPAITIRDIIRRKSAEEKVNDAKARVANRAAGGPMPSKKPLPDFAKLKANMEPPAPLLALPGRQAGGAASKLAVMAPQVQVIDGNIVINPQSLTVNAAAEKDMGMAEFKRVEESGTRLNSATYSNRAKAEKWSKEDTELFYRAMTQFGTDFSLIARLFPGRSRRQVKRKYLIEDRADPRRVEQAIKSRDQDPMMYKNLIAVLQAQATEGAEQSPALARVVLADGENEEPPAIADAEEPPEPEPKADAAGKAAAKPKAAAAKPKARKASPAEAAPPPAKVARASTRATRARK</sequence>
<feature type="compositionally biased region" description="Acidic residues" evidence="1">
    <location>
        <begin position="474"/>
        <end position="490"/>
    </location>
</feature>
<gene>
    <name evidence="4" type="ORF">OMED0929_LOCUS1869</name>
</gene>
<evidence type="ECO:0000256" key="1">
    <source>
        <dbReference type="SAM" id="MobiDB-lite"/>
    </source>
</evidence>
<dbReference type="PANTHER" id="PTHR22929">
    <property type="entry name" value="RNA POLYMERASE III TRANSCRIPTION INITIATION FACTOR B"/>
    <property type="match status" value="1"/>
</dbReference>
<feature type="domain" description="Myb-like" evidence="2">
    <location>
        <begin position="374"/>
        <end position="420"/>
    </location>
</feature>